<keyword evidence="2" id="KW-0378">Hydrolase</keyword>
<sequence length="819" mass="89859">MIGFRKHPLLLRFALWICLPLAVAGWFGYSQLRASLPQTGGDVAVRGLKAKVSIARDDNGVPYVRAASDMDAYFALGYLHAQDRLWQLEVARRLAQGRLSEVLGRKALPEDVWMRTLDLYGSARSAWPALSEPARASLQAYADGINAYLGEKRTLPPEFLLLGVEPQPWHPIDSLAWFKVFSLNQSDSMRTEANRYVARKYLPASQWALLERDYPADAPVTVDALPAMQDIAQMGMRLEDELGLGGKYVGSNAWAVSGKHTADGSPLLANDPHMGLQMPSLWYVADLSAPGFHASGMSVVGLPNIVFGRNGRIAWGGTNMMADTQDLYVLDTDPERPNHYKADGQWQALDVRQEEIQVKNDFPAALRKPLDPVRIQVRRSTLGPVISDALRSVDQPVALRWPGLDPGDTSYEGIFRLAYAGNWQEFNAALAVIVAPAINVVYADADNNIGYAGAGRIPRRGAGDGTLPVPAADPRYAWQGYVPFAEMPRVLNPASGFVVSANNKVAGENYPHFISRDWAPPARAERITAMIQGAIRGPGKLRVEDVEKMQGDVKDLEAGELKDYLLGLLPASAAASAPVRQLKAWDGSMARDQAAAAVFSLWLKNLKQRMLLDRFKDAGDNVVQLEVLRGYVAGVTPLQIKRMLMSGEREWCGGDAGAQRCAELADASLHDALKELDKWQGDESRWQWGELHQATFQHLPFSDVNLLDRVFGRRIPSPGSENSVDVAASRYKPMKGFEQTFGAVFRQVMSLAPGEGRHRYMNSTGQSGNPLSRHFDDMLEPFNRVEFFALRAPVATPAGAAGGDVLTLTPSAPVQGARQ</sequence>
<dbReference type="GO" id="GO:0017000">
    <property type="term" value="P:antibiotic biosynthetic process"/>
    <property type="evidence" value="ECO:0007669"/>
    <property type="project" value="InterPro"/>
</dbReference>
<proteinExistence type="inferred from homology"/>
<evidence type="ECO:0000256" key="3">
    <source>
        <dbReference type="ARBA" id="ARBA00023145"/>
    </source>
</evidence>
<dbReference type="GO" id="GO:0016811">
    <property type="term" value="F:hydrolase activity, acting on carbon-nitrogen (but not peptide) bonds, in linear amides"/>
    <property type="evidence" value="ECO:0007669"/>
    <property type="project" value="InterPro"/>
</dbReference>
<feature type="binding site" evidence="6">
    <location>
        <position position="326"/>
    </location>
    <ligand>
        <name>Ca(2+)</name>
        <dbReference type="ChEBI" id="CHEBI:29108"/>
    </ligand>
</feature>
<evidence type="ECO:0000313" key="8">
    <source>
        <dbReference type="EMBL" id="BAV99509.1"/>
    </source>
</evidence>
<feature type="binding site" evidence="6">
    <location>
        <position position="192"/>
    </location>
    <ligand>
        <name>Ca(2+)</name>
        <dbReference type="ChEBI" id="CHEBI:29108"/>
    </ligand>
</feature>
<keyword evidence="6" id="KW-0106">Calcium</keyword>
<dbReference type="Gene3D" id="1.10.439.10">
    <property type="entry name" value="Penicillin Amidohydrolase, domain 1"/>
    <property type="match status" value="1"/>
</dbReference>
<feature type="binding site" evidence="6">
    <location>
        <position position="323"/>
    </location>
    <ligand>
        <name>Ca(2+)</name>
        <dbReference type="ChEBI" id="CHEBI:29108"/>
    </ligand>
</feature>
<reference evidence="8 9" key="1">
    <citation type="journal article" date="2017" name="DNA Res.">
        <title>Complete genome sequence and expression profile of the commercial lytic enzyme producer Lysobacter enzymogenes M497-1.</title>
        <authorList>
            <person name="Takami H."/>
            <person name="Toyoda A."/>
            <person name="Uchiyama I."/>
            <person name="Itoh T."/>
            <person name="Takaki Y."/>
            <person name="Arai W."/>
            <person name="Nishi S."/>
            <person name="Kawai M."/>
            <person name="Shinya K."/>
            <person name="Ikeda H."/>
        </authorList>
    </citation>
    <scope>NUCLEOTIDE SEQUENCE [LARGE SCALE GENOMIC DNA]</scope>
    <source>
        <strain evidence="8 9">M497-1</strain>
    </source>
</reference>
<dbReference type="Proteomes" id="UP000218824">
    <property type="component" value="Chromosome"/>
</dbReference>
<dbReference type="InterPro" id="IPR029055">
    <property type="entry name" value="Ntn_hydrolases_N"/>
</dbReference>
<dbReference type="InterPro" id="IPR002692">
    <property type="entry name" value="S45"/>
</dbReference>
<evidence type="ECO:0000256" key="7">
    <source>
        <dbReference type="SAM" id="MobiDB-lite"/>
    </source>
</evidence>
<dbReference type="KEGG" id="lem:LEN_4022"/>
<evidence type="ECO:0000256" key="6">
    <source>
        <dbReference type="PIRSR" id="PIRSR001227-2"/>
    </source>
</evidence>
<dbReference type="InterPro" id="IPR023343">
    <property type="entry name" value="Penicillin_amidase_dom1"/>
</dbReference>
<dbReference type="Gene3D" id="1.10.1400.10">
    <property type="match status" value="1"/>
</dbReference>
<gene>
    <name evidence="8" type="primary">pacB</name>
    <name evidence="8" type="ORF">LEN_4022</name>
</gene>
<keyword evidence="6" id="KW-0479">Metal-binding</keyword>
<dbReference type="RefSeq" id="WP_096380112.1">
    <property type="nucleotide sequence ID" value="NZ_AP014940.1"/>
</dbReference>
<evidence type="ECO:0000256" key="5">
    <source>
        <dbReference type="PIRSR" id="PIRSR001227-1"/>
    </source>
</evidence>
<dbReference type="Pfam" id="PF01804">
    <property type="entry name" value="Penicil_amidase"/>
    <property type="match status" value="1"/>
</dbReference>
<feature type="compositionally biased region" description="Polar residues" evidence="7">
    <location>
        <begin position="808"/>
        <end position="819"/>
    </location>
</feature>
<dbReference type="GO" id="GO:0046872">
    <property type="term" value="F:metal ion binding"/>
    <property type="evidence" value="ECO:0007669"/>
    <property type="project" value="UniProtKB-KW"/>
</dbReference>
<dbReference type="InterPro" id="IPR043146">
    <property type="entry name" value="Penicillin_amidase_N_B-knob"/>
</dbReference>
<dbReference type="AlphaFoldDB" id="A0AAU9AM97"/>
<dbReference type="PANTHER" id="PTHR34218">
    <property type="entry name" value="PEPTIDASE S45 PENICILLIN AMIDASE"/>
    <property type="match status" value="1"/>
</dbReference>
<comment type="subunit">
    <text evidence="4">Heterodimer of an alpha subunit and a beta subunit processed from the same precursor.</text>
</comment>
<dbReference type="SUPFAM" id="SSF56235">
    <property type="entry name" value="N-terminal nucleophile aminohydrolases (Ntn hydrolases)"/>
    <property type="match status" value="1"/>
</dbReference>
<evidence type="ECO:0000256" key="2">
    <source>
        <dbReference type="ARBA" id="ARBA00022801"/>
    </source>
</evidence>
<dbReference type="InterPro" id="IPR014395">
    <property type="entry name" value="Pen/GL7ACA/AHL_acylase"/>
</dbReference>
<dbReference type="CDD" id="cd03747">
    <property type="entry name" value="Ntn_PGA_like"/>
    <property type="match status" value="1"/>
</dbReference>
<comment type="cofactor">
    <cofactor evidence="6">
        <name>Ca(2+)</name>
        <dbReference type="ChEBI" id="CHEBI:29108"/>
    </cofactor>
    <text evidence="6">Binds 1 Ca(2+) ion per dimer.</text>
</comment>
<comment type="similarity">
    <text evidence="1">Belongs to the peptidase S45 family.</text>
</comment>
<feature type="active site" description="Nucleophile" evidence="5">
    <location>
        <position position="251"/>
    </location>
</feature>
<keyword evidence="3" id="KW-0865">Zymogen</keyword>
<dbReference type="EMBL" id="AP014940">
    <property type="protein sequence ID" value="BAV99509.1"/>
    <property type="molecule type" value="Genomic_DNA"/>
</dbReference>
<name>A0AAU9AM97_LYSEN</name>
<dbReference type="InterPro" id="IPR043147">
    <property type="entry name" value="Penicillin_amidase_A-knob"/>
</dbReference>
<dbReference type="PIRSF" id="PIRSF001227">
    <property type="entry name" value="Pen_acylase"/>
    <property type="match status" value="1"/>
</dbReference>
<protein>
    <submittedName>
        <fullName evidence="8">Peptidase S45 penicillin amidase</fullName>
    </submittedName>
</protein>
<organism evidence="8 9">
    <name type="scientific">Lysobacter enzymogenes</name>
    <dbReference type="NCBI Taxonomy" id="69"/>
    <lineage>
        <taxon>Bacteria</taxon>
        <taxon>Pseudomonadati</taxon>
        <taxon>Pseudomonadota</taxon>
        <taxon>Gammaproteobacteria</taxon>
        <taxon>Lysobacterales</taxon>
        <taxon>Lysobacteraceae</taxon>
        <taxon>Lysobacter</taxon>
    </lineage>
</organism>
<evidence type="ECO:0000313" key="9">
    <source>
        <dbReference type="Proteomes" id="UP000218824"/>
    </source>
</evidence>
<dbReference type="GeneID" id="83065811"/>
<dbReference type="PANTHER" id="PTHR34218:SF4">
    <property type="entry name" value="ACYL-HOMOSERINE LACTONE ACYLASE QUIP"/>
    <property type="match status" value="1"/>
</dbReference>
<feature type="region of interest" description="Disordered" evidence="7">
    <location>
        <begin position="800"/>
        <end position="819"/>
    </location>
</feature>
<evidence type="ECO:0000256" key="1">
    <source>
        <dbReference type="ARBA" id="ARBA00006586"/>
    </source>
</evidence>
<dbReference type="Gene3D" id="2.30.120.10">
    <property type="match status" value="1"/>
</dbReference>
<accession>A0AAU9AM97</accession>
<dbReference type="Gene3D" id="3.60.20.10">
    <property type="entry name" value="Glutamine Phosphoribosylpyrophosphate, subunit 1, domain 1"/>
    <property type="match status" value="1"/>
</dbReference>
<evidence type="ECO:0000256" key="4">
    <source>
        <dbReference type="ARBA" id="ARBA00038735"/>
    </source>
</evidence>